<evidence type="ECO:0000313" key="2">
    <source>
        <dbReference type="Proteomes" id="UP000218288"/>
    </source>
</evidence>
<dbReference type="Proteomes" id="UP000218288">
    <property type="component" value="Chromosome"/>
</dbReference>
<proteinExistence type="predicted"/>
<reference evidence="1 2" key="1">
    <citation type="journal article" date="2016" name="Genome Announc.">
        <title>Complete Genome Sequence of Methylobacterium populi P-1M, Isolated from Pink-Pigmented Household Biofilm.</title>
        <authorList>
            <person name="Morohoshi T."/>
            <person name="Ikeda T."/>
        </authorList>
    </citation>
    <scope>NUCLEOTIDE SEQUENCE [LARGE SCALE GENOMIC DNA]</scope>
    <source>
        <strain evidence="1 2">P-1M</strain>
    </source>
</reference>
<accession>A0A160PFE7</accession>
<gene>
    <name evidence="1" type="ORF">MPPM_2771</name>
</gene>
<dbReference type="EMBL" id="AP014809">
    <property type="protein sequence ID" value="BAU91376.1"/>
    <property type="molecule type" value="Genomic_DNA"/>
</dbReference>
<dbReference type="RefSeq" id="WP_063110981.1">
    <property type="nucleotide sequence ID" value="NZ_AP014809.1"/>
</dbReference>
<evidence type="ECO:0000313" key="1">
    <source>
        <dbReference type="EMBL" id="BAU91376.1"/>
    </source>
</evidence>
<name>A0A160PFE7_9HYPH</name>
<protein>
    <submittedName>
        <fullName evidence="1">Uncharacterized protein</fullName>
    </submittedName>
</protein>
<dbReference type="AlphaFoldDB" id="A0A160PFE7"/>
<sequence>MVIVRMPGGDVESIAPDELLWMRQAFDHEFKDAVMLRITGDRIYSVETVASLAAKFAAAGAAMARLTPPEGAIEMMVSAERVREVEPPSPAIHHEGAGSVLKFGPKLMLAVRESEAEAKSILAEAVKGRPPAPAALAAAALGGAIVGAAVAVAVTAPGAEGPDPEAQERPGPA</sequence>
<organism evidence="1 2">
    <name type="scientific">Methylorubrum populi</name>
    <dbReference type="NCBI Taxonomy" id="223967"/>
    <lineage>
        <taxon>Bacteria</taxon>
        <taxon>Pseudomonadati</taxon>
        <taxon>Pseudomonadota</taxon>
        <taxon>Alphaproteobacteria</taxon>
        <taxon>Hyphomicrobiales</taxon>
        <taxon>Methylobacteriaceae</taxon>
        <taxon>Methylorubrum</taxon>
    </lineage>
</organism>